<evidence type="ECO:0000313" key="1">
    <source>
        <dbReference type="EMBL" id="KAI5647360.1"/>
    </source>
</evidence>
<reference evidence="2" key="1">
    <citation type="journal article" date="2023" name="Nat. Plants">
        <title>Single-cell RNA sequencing provides a high-resolution roadmap for understanding the multicellular compartmentation of specialized metabolism.</title>
        <authorList>
            <person name="Sun S."/>
            <person name="Shen X."/>
            <person name="Li Y."/>
            <person name="Li Y."/>
            <person name="Wang S."/>
            <person name="Li R."/>
            <person name="Zhang H."/>
            <person name="Shen G."/>
            <person name="Guo B."/>
            <person name="Wei J."/>
            <person name="Xu J."/>
            <person name="St-Pierre B."/>
            <person name="Chen S."/>
            <person name="Sun C."/>
        </authorList>
    </citation>
    <scope>NUCLEOTIDE SEQUENCE [LARGE SCALE GENOMIC DNA]</scope>
</reference>
<gene>
    <name evidence="1" type="ORF">M9H77_33365</name>
</gene>
<keyword evidence="2" id="KW-1185">Reference proteome</keyword>
<proteinExistence type="predicted"/>
<organism evidence="1 2">
    <name type="scientific">Catharanthus roseus</name>
    <name type="common">Madagascar periwinkle</name>
    <name type="synonym">Vinca rosea</name>
    <dbReference type="NCBI Taxonomy" id="4058"/>
    <lineage>
        <taxon>Eukaryota</taxon>
        <taxon>Viridiplantae</taxon>
        <taxon>Streptophyta</taxon>
        <taxon>Embryophyta</taxon>
        <taxon>Tracheophyta</taxon>
        <taxon>Spermatophyta</taxon>
        <taxon>Magnoliopsida</taxon>
        <taxon>eudicotyledons</taxon>
        <taxon>Gunneridae</taxon>
        <taxon>Pentapetalae</taxon>
        <taxon>asterids</taxon>
        <taxon>lamiids</taxon>
        <taxon>Gentianales</taxon>
        <taxon>Apocynaceae</taxon>
        <taxon>Rauvolfioideae</taxon>
        <taxon>Vinceae</taxon>
        <taxon>Catharanthinae</taxon>
        <taxon>Catharanthus</taxon>
    </lineage>
</organism>
<dbReference type="Proteomes" id="UP001060085">
    <property type="component" value="Linkage Group LG08"/>
</dbReference>
<protein>
    <submittedName>
        <fullName evidence="1">Uncharacterized protein</fullName>
    </submittedName>
</protein>
<accession>A0ACB9ZIJ8</accession>
<comment type="caution">
    <text evidence="1">The sequence shown here is derived from an EMBL/GenBank/DDBJ whole genome shotgun (WGS) entry which is preliminary data.</text>
</comment>
<name>A0ACB9ZIJ8_CATRO</name>
<dbReference type="EMBL" id="CM044708">
    <property type="protein sequence ID" value="KAI5647360.1"/>
    <property type="molecule type" value="Genomic_DNA"/>
</dbReference>
<sequence length="223" mass="24748">MSSSSSSSASSNKLILYSFWQSSCAWRVRFALNVKGLSYEYRAVNLPKGEHLTPEFEKLNPLHYVPVVVDGDVVVSDSFAILLYLEDKYPGKALLPVDPQLKAINLQAASIVSSSIQPLHMMGLLKHVQEKLGSEEMLSWAQFHIEKGFLALEKLLKNVAGKFATGNEVYLADVFLAPQIAAASKRFNIDMSKYPTLSKILESCMALPEFEASMPHRQPDAEP</sequence>
<evidence type="ECO:0000313" key="2">
    <source>
        <dbReference type="Proteomes" id="UP001060085"/>
    </source>
</evidence>